<accession>A0A9P4JDI7</accession>
<sequence length="170" mass="19053">MVYGASALVICDSEYQYKILFAHSAAVAALSRADLRRSAAREKGESDTGRVILNGKLATPERQHFVHLLKTCWQEYAAYIFILRLCDTTPVPSAHSSLRLAADGTSVHQDSITVASWIARRTAGQNLSASSVLWHLHGTSWLDKHRWRFVVRQSKDARTKGYQRPGARFL</sequence>
<protein>
    <submittedName>
        <fullName evidence="1">Uncharacterized protein</fullName>
    </submittedName>
</protein>
<comment type="caution">
    <text evidence="1">The sequence shown here is derived from an EMBL/GenBank/DDBJ whole genome shotgun (WGS) entry which is preliminary data.</text>
</comment>
<dbReference type="EMBL" id="ML994232">
    <property type="protein sequence ID" value="KAF2197461.1"/>
    <property type="molecule type" value="Genomic_DNA"/>
</dbReference>
<dbReference type="Proteomes" id="UP000799536">
    <property type="component" value="Unassembled WGS sequence"/>
</dbReference>
<evidence type="ECO:0000313" key="1">
    <source>
        <dbReference type="EMBL" id="KAF2197461.1"/>
    </source>
</evidence>
<gene>
    <name evidence="1" type="ORF">GQ43DRAFT_466390</name>
</gene>
<keyword evidence="2" id="KW-1185">Reference proteome</keyword>
<organism evidence="1 2">
    <name type="scientific">Delitschia confertaspora ATCC 74209</name>
    <dbReference type="NCBI Taxonomy" id="1513339"/>
    <lineage>
        <taxon>Eukaryota</taxon>
        <taxon>Fungi</taxon>
        <taxon>Dikarya</taxon>
        <taxon>Ascomycota</taxon>
        <taxon>Pezizomycotina</taxon>
        <taxon>Dothideomycetes</taxon>
        <taxon>Pleosporomycetidae</taxon>
        <taxon>Pleosporales</taxon>
        <taxon>Delitschiaceae</taxon>
        <taxon>Delitschia</taxon>
    </lineage>
</organism>
<name>A0A9P4JDI7_9PLEO</name>
<reference evidence="1" key="1">
    <citation type="journal article" date="2020" name="Stud. Mycol.">
        <title>101 Dothideomycetes genomes: a test case for predicting lifestyles and emergence of pathogens.</title>
        <authorList>
            <person name="Haridas S."/>
            <person name="Albert R."/>
            <person name="Binder M."/>
            <person name="Bloem J."/>
            <person name="Labutti K."/>
            <person name="Salamov A."/>
            <person name="Andreopoulos B."/>
            <person name="Baker S."/>
            <person name="Barry K."/>
            <person name="Bills G."/>
            <person name="Bluhm B."/>
            <person name="Cannon C."/>
            <person name="Castanera R."/>
            <person name="Culley D."/>
            <person name="Daum C."/>
            <person name="Ezra D."/>
            <person name="Gonzalez J."/>
            <person name="Henrissat B."/>
            <person name="Kuo A."/>
            <person name="Liang C."/>
            <person name="Lipzen A."/>
            <person name="Lutzoni F."/>
            <person name="Magnuson J."/>
            <person name="Mondo S."/>
            <person name="Nolan M."/>
            <person name="Ohm R."/>
            <person name="Pangilinan J."/>
            <person name="Park H.-J."/>
            <person name="Ramirez L."/>
            <person name="Alfaro M."/>
            <person name="Sun H."/>
            <person name="Tritt A."/>
            <person name="Yoshinaga Y."/>
            <person name="Zwiers L.-H."/>
            <person name="Turgeon B."/>
            <person name="Goodwin S."/>
            <person name="Spatafora J."/>
            <person name="Crous P."/>
            <person name="Grigoriev I."/>
        </authorList>
    </citation>
    <scope>NUCLEOTIDE SEQUENCE</scope>
    <source>
        <strain evidence="1">ATCC 74209</strain>
    </source>
</reference>
<proteinExistence type="predicted"/>
<dbReference type="AlphaFoldDB" id="A0A9P4JDI7"/>
<evidence type="ECO:0000313" key="2">
    <source>
        <dbReference type="Proteomes" id="UP000799536"/>
    </source>
</evidence>